<comment type="caution">
    <text evidence="4">The sequence shown here is derived from an EMBL/GenBank/DDBJ whole genome shotgun (WGS) entry which is preliminary data.</text>
</comment>
<dbReference type="EMBL" id="RCZG01000001">
    <property type="protein sequence ID" value="TPG37156.1"/>
    <property type="molecule type" value="Genomic_DNA"/>
</dbReference>
<dbReference type="PANTHER" id="PTHR33495">
    <property type="entry name" value="ANTI-SIGMA FACTOR ANTAGONIST TM_1081-RELATED-RELATED"/>
    <property type="match status" value="1"/>
</dbReference>
<sequence length="115" mass="12158">MSNFAQHTLESGVVVVRPTGRLNMTAARMLRQELQALVESGEKRVVVDLSGTVYIDSSGLGALISGLKIARQAGGDLRVAAPNRQAVTVLEMTNLSRVLRVHPSPEGAFGDSDGS</sequence>
<dbReference type="PANTHER" id="PTHR33495:SF2">
    <property type="entry name" value="ANTI-SIGMA FACTOR ANTAGONIST TM_1081-RELATED"/>
    <property type="match status" value="1"/>
</dbReference>
<evidence type="ECO:0000313" key="5">
    <source>
        <dbReference type="Proteomes" id="UP000320095"/>
    </source>
</evidence>
<dbReference type="SUPFAM" id="SSF52091">
    <property type="entry name" value="SpoIIaa-like"/>
    <property type="match status" value="1"/>
</dbReference>
<feature type="domain" description="STAS" evidence="3">
    <location>
        <begin position="3"/>
        <end position="112"/>
    </location>
</feature>
<keyword evidence="5" id="KW-1185">Reference proteome</keyword>
<evidence type="ECO:0000313" key="4">
    <source>
        <dbReference type="EMBL" id="TPG37156.1"/>
    </source>
</evidence>
<dbReference type="GO" id="GO:0043856">
    <property type="term" value="F:anti-sigma factor antagonist activity"/>
    <property type="evidence" value="ECO:0007669"/>
    <property type="project" value="InterPro"/>
</dbReference>
<name>A0A502EKZ6_9MYCO</name>
<dbReference type="NCBIfam" id="TIGR00377">
    <property type="entry name" value="ant_ant_sig"/>
    <property type="match status" value="1"/>
</dbReference>
<dbReference type="AlphaFoldDB" id="A0A502EKZ6"/>
<gene>
    <name evidence="4" type="ORF">EAH80_04780</name>
</gene>
<dbReference type="InterPro" id="IPR003658">
    <property type="entry name" value="Anti-sigma_ant"/>
</dbReference>
<dbReference type="Pfam" id="PF01740">
    <property type="entry name" value="STAS"/>
    <property type="match status" value="1"/>
</dbReference>
<dbReference type="CDD" id="cd07043">
    <property type="entry name" value="STAS_anti-anti-sigma_factors"/>
    <property type="match status" value="1"/>
</dbReference>
<evidence type="ECO:0000259" key="3">
    <source>
        <dbReference type="PROSITE" id="PS50801"/>
    </source>
</evidence>
<dbReference type="InterPro" id="IPR036513">
    <property type="entry name" value="STAS_dom_sf"/>
</dbReference>
<protein>
    <recommendedName>
        <fullName evidence="2">Anti-sigma factor antagonist</fullName>
    </recommendedName>
</protein>
<evidence type="ECO:0000256" key="2">
    <source>
        <dbReference type="RuleBase" id="RU003749"/>
    </source>
</evidence>
<evidence type="ECO:0000256" key="1">
    <source>
        <dbReference type="ARBA" id="ARBA00009013"/>
    </source>
</evidence>
<accession>A0A502EKZ6</accession>
<dbReference type="InterPro" id="IPR002645">
    <property type="entry name" value="STAS_dom"/>
</dbReference>
<reference evidence="4 5" key="1">
    <citation type="journal article" date="2019" name="Environ. Microbiol.">
        <title>Species interactions and distinct microbial communities in high Arctic permafrost affected cryosols are associated with the CH4 and CO2 gas fluxes.</title>
        <authorList>
            <person name="Altshuler I."/>
            <person name="Hamel J."/>
            <person name="Turney S."/>
            <person name="Magnuson E."/>
            <person name="Levesque R."/>
            <person name="Greer C."/>
            <person name="Whyte L.G."/>
        </authorList>
    </citation>
    <scope>NUCLEOTIDE SEQUENCE [LARGE SCALE GENOMIC DNA]</scope>
    <source>
        <strain evidence="4 5">S5.20</strain>
    </source>
</reference>
<comment type="similarity">
    <text evidence="1 2">Belongs to the anti-sigma-factor antagonist family.</text>
</comment>
<dbReference type="Gene3D" id="3.30.750.24">
    <property type="entry name" value="STAS domain"/>
    <property type="match status" value="1"/>
</dbReference>
<dbReference type="PROSITE" id="PS50801">
    <property type="entry name" value="STAS"/>
    <property type="match status" value="1"/>
</dbReference>
<dbReference type="Proteomes" id="UP000320095">
    <property type="component" value="Unassembled WGS sequence"/>
</dbReference>
<dbReference type="OrthoDB" id="9793697at2"/>
<proteinExistence type="inferred from homology"/>
<organism evidence="4 5">
    <name type="scientific">Mycolicibacterium hodleri</name>
    <dbReference type="NCBI Taxonomy" id="49897"/>
    <lineage>
        <taxon>Bacteria</taxon>
        <taxon>Bacillati</taxon>
        <taxon>Actinomycetota</taxon>
        <taxon>Actinomycetes</taxon>
        <taxon>Mycobacteriales</taxon>
        <taxon>Mycobacteriaceae</taxon>
        <taxon>Mycolicibacterium</taxon>
    </lineage>
</organism>
<dbReference type="RefSeq" id="WP_140688320.1">
    <property type="nucleotide sequence ID" value="NZ_RCZG01000001.1"/>
</dbReference>